<dbReference type="Pfam" id="PF03692">
    <property type="entry name" value="CxxCxxCC"/>
    <property type="match status" value="1"/>
</dbReference>
<accession>A0A2M9Z6N0</accession>
<dbReference type="InterPro" id="IPR005358">
    <property type="entry name" value="Puta_zinc/iron-chelating_dom"/>
</dbReference>
<dbReference type="RefSeq" id="WP_100760423.1">
    <property type="nucleotide sequence ID" value="NZ_NPDT01000014.1"/>
</dbReference>
<organism evidence="1 2">
    <name type="scientific">Leptospira wolffii</name>
    <dbReference type="NCBI Taxonomy" id="409998"/>
    <lineage>
        <taxon>Bacteria</taxon>
        <taxon>Pseudomonadati</taxon>
        <taxon>Spirochaetota</taxon>
        <taxon>Spirochaetia</taxon>
        <taxon>Leptospirales</taxon>
        <taxon>Leptospiraceae</taxon>
        <taxon>Leptospira</taxon>
    </lineage>
</organism>
<proteinExistence type="predicted"/>
<evidence type="ECO:0008006" key="3">
    <source>
        <dbReference type="Google" id="ProtNLM"/>
    </source>
</evidence>
<name>A0A2M9Z6N0_9LEPT</name>
<dbReference type="Proteomes" id="UP000231912">
    <property type="component" value="Unassembled WGS sequence"/>
</dbReference>
<evidence type="ECO:0000313" key="2">
    <source>
        <dbReference type="Proteomes" id="UP000231912"/>
    </source>
</evidence>
<evidence type="ECO:0000313" key="1">
    <source>
        <dbReference type="EMBL" id="PJZ64089.1"/>
    </source>
</evidence>
<protein>
    <recommendedName>
        <fullName evidence="3">YkgJ family cysteine cluster protein</fullName>
    </recommendedName>
</protein>
<gene>
    <name evidence="1" type="ORF">CH371_19905</name>
</gene>
<comment type="caution">
    <text evidence="1">The sequence shown here is derived from an EMBL/GenBank/DDBJ whole genome shotgun (WGS) entry which is preliminary data.</text>
</comment>
<dbReference type="AlphaFoldDB" id="A0A2M9Z6N0"/>
<dbReference type="EMBL" id="NPDT01000014">
    <property type="protein sequence ID" value="PJZ64089.1"/>
    <property type="molecule type" value="Genomic_DNA"/>
</dbReference>
<reference evidence="1 2" key="1">
    <citation type="submission" date="2017-07" db="EMBL/GenBank/DDBJ databases">
        <title>Leptospira spp. isolated from tropical soils.</title>
        <authorList>
            <person name="Thibeaux R."/>
            <person name="Iraola G."/>
            <person name="Ferres I."/>
            <person name="Bierque E."/>
            <person name="Girault D."/>
            <person name="Soupe-Gilbert M.-E."/>
            <person name="Picardeau M."/>
            <person name="Goarant C."/>
        </authorList>
    </citation>
    <scope>NUCLEOTIDE SEQUENCE [LARGE SCALE GENOMIC DNA]</scope>
    <source>
        <strain evidence="1 2">FH2-C-A2</strain>
    </source>
</reference>
<sequence>MDLKKIIDKVTGTPVASWLVPLINAYLTHDERTEQDLKKIVNKTGRKIACRPGCTACCKNQSIILSAFEIAGISYYICEILDKEMQNRIVDKLERYTSETMECPFLIDERCSVYPLRPLVCRTFHVLDKECTIQEDVSITRPNDIALPSEETAAHVAFEFLNIPQFGIRTLSQKKKEFKNGIMMKIMSPMHELNWSHLIENIKRFSSNQNS</sequence>